<dbReference type="EMBL" id="SLZR01000014">
    <property type="protein sequence ID" value="TCS38911.1"/>
    <property type="molecule type" value="Genomic_DNA"/>
</dbReference>
<dbReference type="PANTHER" id="PTHR44757">
    <property type="entry name" value="DIGUANYLATE CYCLASE DGCP"/>
    <property type="match status" value="1"/>
</dbReference>
<feature type="domain" description="EAL" evidence="5">
    <location>
        <begin position="631"/>
        <end position="885"/>
    </location>
</feature>
<comment type="caution">
    <text evidence="7">The sequence shown here is derived from an EMBL/GenBank/DDBJ whole genome shotgun (WGS) entry which is preliminary data.</text>
</comment>
<evidence type="ECO:0000313" key="7">
    <source>
        <dbReference type="EMBL" id="TCS38911.1"/>
    </source>
</evidence>
<dbReference type="InterPro" id="IPR000014">
    <property type="entry name" value="PAS"/>
</dbReference>
<sequence length="885" mass="100594">MGKIGNLSGYFSRSSMGVILFFNSILFLGLLFIGFGLFARGEGLFIGKHQMLFTQLDHEFLRLGFVVPGQALGAPESAAIWLEVAQLTEEINRLESATHVPASLFENFTESVADLRQAQQAAKPEGISANVLSNYIIARSHLVSALEQDEINRASDPLRKFNTPEGAVIVLLLICGVLQLALVLHGFRKFISRNQLLTDVLNAIPDPVVAKNYDGNFIFCNETVAQLYNSTPEAMVGKDDAYFTGNQQQADFFRENVRKVMRQFKTEEVYEDSTDANTGEIRHFLSVKVPFRDRQNNLCITVVARDVTEIVELKDRAERNEKRLESIFEVSGEGLWEWNTQTNEVGHNAQWESITGVLNSESSFEEFDNCIFAEDRSRVHAALTALLESNETYNIEFRMKRPDGNVLWIWDRGQVAEYDEDGKPLWVVGIMQDVTQEKINQQQIENLAYYDSLTQLPNRSMLKDRLTDAISHHCLTNIYGAVLFLDLDRFKLLNDSYGHQVGDQLLVEVGKRIHRRLRAEDTVARFGGDEFVLILHQLNENAEVAAEQAMATAESIRDSLCEVFHLHHENIKNVIDYYITVSIGGVIFKTDDADANALIQMADMALYKVKKDGRNDSLIFGPEMRDELNRERDIKRELRRAISENQFSVYYQPKYDFNQQLIGAEALVRWFHPELGMIPPCDFIMIAEQANLIVAIGDVVLNDACSKLQEWQYSDETASLGMSVNFSAKQIRQKDFCEHFVEIIGAYNFDYARLTLEVTETALLEDLDVAIEKLTELKKLGIRVSLDDFGTGYSSLTHLKGLPIDEIKIDRSFVRDIKFDESDLIMVKSILDLGRNFSIDVISEGVEDVEQLNLLTKLGCQYFQGFYFGKPVPYTDFKHFIITEV</sequence>
<dbReference type="CDD" id="cd01949">
    <property type="entry name" value="GGDEF"/>
    <property type="match status" value="1"/>
</dbReference>
<evidence type="ECO:0000259" key="6">
    <source>
        <dbReference type="PROSITE" id="PS50887"/>
    </source>
</evidence>
<evidence type="ECO:0000259" key="4">
    <source>
        <dbReference type="PROSITE" id="PS50113"/>
    </source>
</evidence>
<dbReference type="SUPFAM" id="SSF141868">
    <property type="entry name" value="EAL domain-like"/>
    <property type="match status" value="1"/>
</dbReference>
<feature type="domain" description="PAS" evidence="3">
    <location>
        <begin position="193"/>
        <end position="264"/>
    </location>
</feature>
<dbReference type="InterPro" id="IPR013655">
    <property type="entry name" value="PAS_fold_3"/>
</dbReference>
<keyword evidence="2" id="KW-0472">Membrane</keyword>
<evidence type="ECO:0000256" key="1">
    <source>
        <dbReference type="ARBA" id="ARBA00001946"/>
    </source>
</evidence>
<dbReference type="Pfam" id="PF00563">
    <property type="entry name" value="EAL"/>
    <property type="match status" value="1"/>
</dbReference>
<name>A0A4R3I2D6_9GAMM</name>
<dbReference type="PANTHER" id="PTHR44757:SF2">
    <property type="entry name" value="BIOFILM ARCHITECTURE MAINTENANCE PROTEIN MBAA"/>
    <property type="match status" value="1"/>
</dbReference>
<evidence type="ECO:0000313" key="8">
    <source>
        <dbReference type="Proteomes" id="UP000295793"/>
    </source>
</evidence>
<dbReference type="NCBIfam" id="TIGR00254">
    <property type="entry name" value="GGDEF"/>
    <property type="match status" value="1"/>
</dbReference>
<organism evidence="7 8">
    <name type="scientific">Reinekea marinisedimentorum</name>
    <dbReference type="NCBI Taxonomy" id="230495"/>
    <lineage>
        <taxon>Bacteria</taxon>
        <taxon>Pseudomonadati</taxon>
        <taxon>Pseudomonadota</taxon>
        <taxon>Gammaproteobacteria</taxon>
        <taxon>Oceanospirillales</taxon>
        <taxon>Saccharospirillaceae</taxon>
        <taxon>Reinekea</taxon>
    </lineage>
</organism>
<feature type="domain" description="PAC" evidence="4">
    <location>
        <begin position="393"/>
        <end position="446"/>
    </location>
</feature>
<dbReference type="Gene3D" id="3.20.20.450">
    <property type="entry name" value="EAL domain"/>
    <property type="match status" value="1"/>
</dbReference>
<dbReference type="CDD" id="cd01948">
    <property type="entry name" value="EAL"/>
    <property type="match status" value="1"/>
</dbReference>
<dbReference type="InterPro" id="IPR001633">
    <property type="entry name" value="EAL_dom"/>
</dbReference>
<dbReference type="SUPFAM" id="SSF55073">
    <property type="entry name" value="Nucleotide cyclase"/>
    <property type="match status" value="1"/>
</dbReference>
<dbReference type="InterPro" id="IPR035919">
    <property type="entry name" value="EAL_sf"/>
</dbReference>
<dbReference type="GO" id="GO:0003824">
    <property type="term" value="F:catalytic activity"/>
    <property type="evidence" value="ECO:0007669"/>
    <property type="project" value="UniProtKB-ARBA"/>
</dbReference>
<dbReference type="CDD" id="cd00130">
    <property type="entry name" value="PAS"/>
    <property type="match status" value="2"/>
</dbReference>
<dbReference type="SMART" id="SM00267">
    <property type="entry name" value="GGDEF"/>
    <property type="match status" value="1"/>
</dbReference>
<dbReference type="Proteomes" id="UP000295793">
    <property type="component" value="Unassembled WGS sequence"/>
</dbReference>
<dbReference type="SUPFAM" id="SSF55785">
    <property type="entry name" value="PYP-like sensor domain (PAS domain)"/>
    <property type="match status" value="2"/>
</dbReference>
<dbReference type="Pfam" id="PF00990">
    <property type="entry name" value="GGDEF"/>
    <property type="match status" value="1"/>
</dbReference>
<dbReference type="InterPro" id="IPR001610">
    <property type="entry name" value="PAC"/>
</dbReference>
<dbReference type="InterPro" id="IPR013656">
    <property type="entry name" value="PAS_4"/>
</dbReference>
<dbReference type="PROSITE" id="PS50113">
    <property type="entry name" value="PAC"/>
    <property type="match status" value="1"/>
</dbReference>
<feature type="domain" description="GGDEF" evidence="6">
    <location>
        <begin position="478"/>
        <end position="622"/>
    </location>
</feature>
<dbReference type="InterPro" id="IPR000160">
    <property type="entry name" value="GGDEF_dom"/>
</dbReference>
<dbReference type="SMART" id="SM00091">
    <property type="entry name" value="PAS"/>
    <property type="match status" value="2"/>
</dbReference>
<keyword evidence="8" id="KW-1185">Reference proteome</keyword>
<dbReference type="Pfam" id="PF08447">
    <property type="entry name" value="PAS_3"/>
    <property type="match status" value="1"/>
</dbReference>
<dbReference type="Pfam" id="PF08448">
    <property type="entry name" value="PAS_4"/>
    <property type="match status" value="1"/>
</dbReference>
<gene>
    <name evidence="7" type="ORF">BCF53_11476</name>
</gene>
<dbReference type="NCBIfam" id="TIGR00229">
    <property type="entry name" value="sensory_box"/>
    <property type="match status" value="2"/>
</dbReference>
<proteinExistence type="predicted"/>
<comment type="cofactor">
    <cofactor evidence="1">
        <name>Mg(2+)</name>
        <dbReference type="ChEBI" id="CHEBI:18420"/>
    </cofactor>
</comment>
<dbReference type="PROSITE" id="PS50887">
    <property type="entry name" value="GGDEF"/>
    <property type="match status" value="1"/>
</dbReference>
<dbReference type="PROSITE" id="PS50112">
    <property type="entry name" value="PAS"/>
    <property type="match status" value="1"/>
</dbReference>
<dbReference type="InterPro" id="IPR043128">
    <property type="entry name" value="Rev_trsase/Diguanyl_cyclase"/>
</dbReference>
<dbReference type="Gene3D" id="3.30.70.270">
    <property type="match status" value="1"/>
</dbReference>
<dbReference type="SMART" id="SM00086">
    <property type="entry name" value="PAC"/>
    <property type="match status" value="1"/>
</dbReference>
<dbReference type="OrthoDB" id="9816034at2"/>
<dbReference type="AlphaFoldDB" id="A0A4R3I2D6"/>
<keyword evidence="2" id="KW-0812">Transmembrane</keyword>
<dbReference type="SMART" id="SM00052">
    <property type="entry name" value="EAL"/>
    <property type="match status" value="1"/>
</dbReference>
<protein>
    <submittedName>
        <fullName evidence="7">PAS domain S-box-containing protein/diguanylate cyclase (GGDEF)-like protein</fullName>
    </submittedName>
</protein>
<dbReference type="InterPro" id="IPR000700">
    <property type="entry name" value="PAS-assoc_C"/>
</dbReference>
<dbReference type="PROSITE" id="PS50883">
    <property type="entry name" value="EAL"/>
    <property type="match status" value="1"/>
</dbReference>
<dbReference type="Gene3D" id="3.30.450.20">
    <property type="entry name" value="PAS domain"/>
    <property type="match status" value="2"/>
</dbReference>
<dbReference type="InterPro" id="IPR052155">
    <property type="entry name" value="Biofilm_reg_signaling"/>
</dbReference>
<accession>A0A4R3I2D6</accession>
<dbReference type="RefSeq" id="WP_132702716.1">
    <property type="nucleotide sequence ID" value="NZ_SLZR01000014.1"/>
</dbReference>
<reference evidence="7 8" key="1">
    <citation type="submission" date="2019-03" db="EMBL/GenBank/DDBJ databases">
        <title>Genomic Encyclopedia of Archaeal and Bacterial Type Strains, Phase II (KMG-II): from individual species to whole genera.</title>
        <authorList>
            <person name="Goeker M."/>
        </authorList>
    </citation>
    <scope>NUCLEOTIDE SEQUENCE [LARGE SCALE GENOMIC DNA]</scope>
    <source>
        <strain evidence="7 8">DSM 15388</strain>
    </source>
</reference>
<evidence type="ECO:0000259" key="5">
    <source>
        <dbReference type="PROSITE" id="PS50883"/>
    </source>
</evidence>
<dbReference type="InterPro" id="IPR035965">
    <property type="entry name" value="PAS-like_dom_sf"/>
</dbReference>
<feature type="transmembrane region" description="Helical" evidence="2">
    <location>
        <begin position="167"/>
        <end position="187"/>
    </location>
</feature>
<evidence type="ECO:0000259" key="3">
    <source>
        <dbReference type="PROSITE" id="PS50112"/>
    </source>
</evidence>
<dbReference type="FunFam" id="3.30.70.270:FF:000001">
    <property type="entry name" value="Diguanylate cyclase domain protein"/>
    <property type="match status" value="1"/>
</dbReference>
<keyword evidence="2" id="KW-1133">Transmembrane helix</keyword>
<dbReference type="InterPro" id="IPR029787">
    <property type="entry name" value="Nucleotide_cyclase"/>
</dbReference>
<evidence type="ECO:0000256" key="2">
    <source>
        <dbReference type="SAM" id="Phobius"/>
    </source>
</evidence>
<feature type="transmembrane region" description="Helical" evidence="2">
    <location>
        <begin position="20"/>
        <end position="39"/>
    </location>
</feature>